<proteinExistence type="predicted"/>
<comment type="caution">
    <text evidence="3">The sequence shown here is derived from an EMBL/GenBank/DDBJ whole genome shotgun (WGS) entry which is preliminary data.</text>
</comment>
<evidence type="ECO:0000256" key="1">
    <source>
        <dbReference type="ARBA" id="ARBA00022801"/>
    </source>
</evidence>
<evidence type="ECO:0000313" key="4">
    <source>
        <dbReference type="Proteomes" id="UP001055149"/>
    </source>
</evidence>
<feature type="domain" description="Alpha/beta hydrolase fold-3" evidence="2">
    <location>
        <begin position="84"/>
        <end position="291"/>
    </location>
</feature>
<keyword evidence="1" id="KW-0378">Hydrolase</keyword>
<evidence type="ECO:0000259" key="2">
    <source>
        <dbReference type="Pfam" id="PF07859"/>
    </source>
</evidence>
<dbReference type="EMBL" id="BQXH01000001">
    <property type="protein sequence ID" value="GKS80484.1"/>
    <property type="molecule type" value="Genomic_DNA"/>
</dbReference>
<reference evidence="3" key="1">
    <citation type="journal article" date="2022" name="Int. J. Syst. Evol. Microbiol.">
        <title>A novel species of lactic acid bacteria, Ligilactobacillus pabuli sp. nov., isolated from alfalfa silage.</title>
        <authorList>
            <person name="Tohno M."/>
            <person name="Tanizawa Y."/>
            <person name="Sawada H."/>
            <person name="Sakamoto M."/>
            <person name="Ohkuma M."/>
            <person name="Kobayashi H."/>
        </authorList>
    </citation>
    <scope>NUCLEOTIDE SEQUENCE</scope>
    <source>
        <strain evidence="3">AF129</strain>
    </source>
</reference>
<evidence type="ECO:0000313" key="3">
    <source>
        <dbReference type="EMBL" id="GKS80484.1"/>
    </source>
</evidence>
<gene>
    <name evidence="3" type="ORF">LPAF129_01690</name>
</gene>
<dbReference type="Gene3D" id="3.40.50.1820">
    <property type="entry name" value="alpha/beta hydrolase"/>
    <property type="match status" value="1"/>
</dbReference>
<protein>
    <submittedName>
        <fullName evidence="3">Lipase</fullName>
    </submittedName>
</protein>
<name>A0ABQ5JEJ3_9LACO</name>
<sequence>MALISLEPEAREVCERAKRMNFVPTTISINVVRQRLALEQKSPVYLHQVQFKAETIDLGPKLGQVRVYLLFPTDIRQDEQLPVVFYIHGGQFIAGDHHSYNKLIREITVRSRVCLVFPEYSLAPEAQAPVQNQQLLAVFKQLPLLAAKYHLNLRRLILSGDDVGGGMAVSLALQTEAQQLPIYKMCLFYPVVNYNFDTFSYISFAGGYSLTRTQMKWSWDHYLGPQAAGNSVDFSPLLAAKEQLAALPETLVISAEADVVRDEGEALARKIRDAHVKTVQIRLQATIHDFVLKNELDTTDACRLAMNVAVDWIRPHA</sequence>
<dbReference type="SUPFAM" id="SSF53474">
    <property type="entry name" value="alpha/beta-Hydrolases"/>
    <property type="match status" value="1"/>
</dbReference>
<dbReference type="PANTHER" id="PTHR48081">
    <property type="entry name" value="AB HYDROLASE SUPERFAMILY PROTEIN C4A8.06C"/>
    <property type="match status" value="1"/>
</dbReference>
<dbReference type="Proteomes" id="UP001055149">
    <property type="component" value="Unassembled WGS sequence"/>
</dbReference>
<accession>A0ABQ5JEJ3</accession>
<organism evidence="3 4">
    <name type="scientific">Ligilactobacillus pabuli</name>
    <dbReference type="NCBI Taxonomy" id="2886039"/>
    <lineage>
        <taxon>Bacteria</taxon>
        <taxon>Bacillati</taxon>
        <taxon>Bacillota</taxon>
        <taxon>Bacilli</taxon>
        <taxon>Lactobacillales</taxon>
        <taxon>Lactobacillaceae</taxon>
        <taxon>Ligilactobacillus</taxon>
    </lineage>
</organism>
<dbReference type="InterPro" id="IPR050300">
    <property type="entry name" value="GDXG_lipolytic_enzyme"/>
</dbReference>
<dbReference type="InterPro" id="IPR013094">
    <property type="entry name" value="AB_hydrolase_3"/>
</dbReference>
<keyword evidence="4" id="KW-1185">Reference proteome</keyword>
<dbReference type="PANTHER" id="PTHR48081:SF8">
    <property type="entry name" value="ALPHA_BETA HYDROLASE FOLD-3 DOMAIN-CONTAINING PROTEIN-RELATED"/>
    <property type="match status" value="1"/>
</dbReference>
<dbReference type="InterPro" id="IPR029058">
    <property type="entry name" value="AB_hydrolase_fold"/>
</dbReference>
<dbReference type="RefSeq" id="WP_244054075.1">
    <property type="nucleotide sequence ID" value="NZ_BQXH01000001.1"/>
</dbReference>
<dbReference type="Pfam" id="PF07859">
    <property type="entry name" value="Abhydrolase_3"/>
    <property type="match status" value="1"/>
</dbReference>